<dbReference type="Gene3D" id="3.10.100.10">
    <property type="entry name" value="Mannose-Binding Protein A, subunit A"/>
    <property type="match status" value="1"/>
</dbReference>
<dbReference type="PROSITE" id="PS50041">
    <property type="entry name" value="C_TYPE_LECTIN_2"/>
    <property type="match status" value="1"/>
</dbReference>
<evidence type="ECO:0000259" key="7">
    <source>
        <dbReference type="PROSITE" id="PS50041"/>
    </source>
</evidence>
<organism evidence="8 9">
    <name type="scientific">Pleurodeles waltl</name>
    <name type="common">Iberian ribbed newt</name>
    <dbReference type="NCBI Taxonomy" id="8319"/>
    <lineage>
        <taxon>Eukaryota</taxon>
        <taxon>Metazoa</taxon>
        <taxon>Chordata</taxon>
        <taxon>Craniata</taxon>
        <taxon>Vertebrata</taxon>
        <taxon>Euteleostomi</taxon>
        <taxon>Amphibia</taxon>
        <taxon>Batrachia</taxon>
        <taxon>Caudata</taxon>
        <taxon>Salamandroidea</taxon>
        <taxon>Salamandridae</taxon>
        <taxon>Pleurodelinae</taxon>
        <taxon>Pleurodeles</taxon>
    </lineage>
</organism>
<keyword evidence="3" id="KW-0735">Signal-anchor</keyword>
<sequence>MPQGDSHCPSWHRRTLWISGGVHIIAVLAVAIFGVWVFRLNQKITGHECNLNNKSAGAYRTPSCPLHWELQGRKCYYYPGASDLKNWSASHEDCSARDSRLAVIEDKAELIYLTSKLTNQAWIGLFITPAGGRWTWVNGSTLNANVFRVTGPADGDRCGTVQSSSIVSGRCITSFYWICQRKAEISSSWV</sequence>
<dbReference type="EMBL" id="JANPWB010000011">
    <property type="protein sequence ID" value="KAJ1122126.1"/>
    <property type="molecule type" value="Genomic_DNA"/>
</dbReference>
<keyword evidence="2" id="KW-0430">Lectin</keyword>
<dbReference type="AlphaFoldDB" id="A0AAV7P3D7"/>
<evidence type="ECO:0000256" key="5">
    <source>
        <dbReference type="ARBA" id="ARBA00023157"/>
    </source>
</evidence>
<keyword evidence="6" id="KW-0812">Transmembrane</keyword>
<keyword evidence="9" id="KW-1185">Reference proteome</keyword>
<dbReference type="CDD" id="cd03593">
    <property type="entry name" value="CLECT_NK_receptors_like"/>
    <property type="match status" value="1"/>
</dbReference>
<dbReference type="InterPro" id="IPR001304">
    <property type="entry name" value="C-type_lectin-like"/>
</dbReference>
<comment type="caution">
    <text evidence="8">The sequence shown here is derived from an EMBL/GenBank/DDBJ whole genome shotgun (WGS) entry which is preliminary data.</text>
</comment>
<dbReference type="PANTHER" id="PTHR46784">
    <property type="entry name" value="KILLER CELL LECTIN-LIKE RECEPTOR SUBFAMILY B MEMBER 1"/>
    <property type="match status" value="1"/>
</dbReference>
<proteinExistence type="predicted"/>
<dbReference type="Pfam" id="PF00059">
    <property type="entry name" value="Lectin_C"/>
    <property type="match status" value="1"/>
</dbReference>
<dbReference type="GO" id="GO:0042269">
    <property type="term" value="P:regulation of natural killer cell mediated cytotoxicity"/>
    <property type="evidence" value="ECO:0007669"/>
    <property type="project" value="TreeGrafter"/>
</dbReference>
<dbReference type="Proteomes" id="UP001066276">
    <property type="component" value="Chromosome 7"/>
</dbReference>
<feature type="domain" description="C-type lectin" evidence="7">
    <location>
        <begin position="71"/>
        <end position="180"/>
    </location>
</feature>
<dbReference type="InterPro" id="IPR033992">
    <property type="entry name" value="NKR-like_CTLD"/>
</dbReference>
<accession>A0AAV7P3D7</accession>
<dbReference type="GO" id="GO:0005886">
    <property type="term" value="C:plasma membrane"/>
    <property type="evidence" value="ECO:0007669"/>
    <property type="project" value="TreeGrafter"/>
</dbReference>
<evidence type="ECO:0000256" key="2">
    <source>
        <dbReference type="ARBA" id="ARBA00022734"/>
    </source>
</evidence>
<comment type="subcellular location">
    <subcellularLocation>
        <location evidence="1">Membrane</location>
        <topology evidence="1">Single-pass type II membrane protein</topology>
    </subcellularLocation>
</comment>
<dbReference type="PANTHER" id="PTHR46784:SF1">
    <property type="entry name" value="KILLER CELL LECTIN-LIKE RECEPTOR SUBFAMILY B MEMBER 1"/>
    <property type="match status" value="1"/>
</dbReference>
<evidence type="ECO:0000313" key="8">
    <source>
        <dbReference type="EMBL" id="KAJ1122126.1"/>
    </source>
</evidence>
<dbReference type="SUPFAM" id="SSF56436">
    <property type="entry name" value="C-type lectin-like"/>
    <property type="match status" value="1"/>
</dbReference>
<reference evidence="8" key="1">
    <citation type="journal article" date="2022" name="bioRxiv">
        <title>Sequencing and chromosome-scale assembly of the giantPleurodeles waltlgenome.</title>
        <authorList>
            <person name="Brown T."/>
            <person name="Elewa A."/>
            <person name="Iarovenko S."/>
            <person name="Subramanian E."/>
            <person name="Araus A.J."/>
            <person name="Petzold A."/>
            <person name="Susuki M."/>
            <person name="Suzuki K.-i.T."/>
            <person name="Hayashi T."/>
            <person name="Toyoda A."/>
            <person name="Oliveira C."/>
            <person name="Osipova E."/>
            <person name="Leigh N.D."/>
            <person name="Simon A."/>
            <person name="Yun M.H."/>
        </authorList>
    </citation>
    <scope>NUCLEOTIDE SEQUENCE</scope>
    <source>
        <strain evidence="8">20211129_DDA</strain>
        <tissue evidence="8">Liver</tissue>
    </source>
</reference>
<feature type="transmembrane region" description="Helical" evidence="6">
    <location>
        <begin position="16"/>
        <end position="38"/>
    </location>
</feature>
<keyword evidence="6" id="KW-0472">Membrane</keyword>
<dbReference type="GO" id="GO:0030246">
    <property type="term" value="F:carbohydrate binding"/>
    <property type="evidence" value="ECO:0007669"/>
    <property type="project" value="UniProtKB-KW"/>
</dbReference>
<dbReference type="GO" id="GO:0038023">
    <property type="term" value="F:signaling receptor activity"/>
    <property type="evidence" value="ECO:0007669"/>
    <property type="project" value="TreeGrafter"/>
</dbReference>
<dbReference type="InterPro" id="IPR016187">
    <property type="entry name" value="CTDL_fold"/>
</dbReference>
<evidence type="ECO:0000313" key="9">
    <source>
        <dbReference type="Proteomes" id="UP001066276"/>
    </source>
</evidence>
<dbReference type="GO" id="GO:0009986">
    <property type="term" value="C:cell surface"/>
    <property type="evidence" value="ECO:0007669"/>
    <property type="project" value="TreeGrafter"/>
</dbReference>
<name>A0AAV7P3D7_PLEWA</name>
<dbReference type="SMART" id="SM00034">
    <property type="entry name" value="CLECT"/>
    <property type="match status" value="1"/>
</dbReference>
<gene>
    <name evidence="8" type="ORF">NDU88_000630</name>
</gene>
<keyword evidence="5" id="KW-1015">Disulfide bond</keyword>
<dbReference type="InterPro" id="IPR051527">
    <property type="entry name" value="KLR_subfamily_B"/>
</dbReference>
<protein>
    <recommendedName>
        <fullName evidence="7">C-type lectin domain-containing protein</fullName>
    </recommendedName>
</protein>
<evidence type="ECO:0000256" key="6">
    <source>
        <dbReference type="SAM" id="Phobius"/>
    </source>
</evidence>
<keyword evidence="4 6" id="KW-1133">Transmembrane helix</keyword>
<evidence type="ECO:0000256" key="4">
    <source>
        <dbReference type="ARBA" id="ARBA00022989"/>
    </source>
</evidence>
<dbReference type="InterPro" id="IPR016186">
    <property type="entry name" value="C-type_lectin-like/link_sf"/>
</dbReference>
<evidence type="ECO:0000256" key="3">
    <source>
        <dbReference type="ARBA" id="ARBA00022968"/>
    </source>
</evidence>
<evidence type="ECO:0000256" key="1">
    <source>
        <dbReference type="ARBA" id="ARBA00004606"/>
    </source>
</evidence>